<dbReference type="EMBL" id="VYZN01000053">
    <property type="protein sequence ID" value="KAE9527308.1"/>
    <property type="molecule type" value="Genomic_DNA"/>
</dbReference>
<evidence type="ECO:0000313" key="2">
    <source>
        <dbReference type="Proteomes" id="UP000475862"/>
    </source>
</evidence>
<dbReference type="Proteomes" id="UP000475862">
    <property type="component" value="Unassembled WGS sequence"/>
</dbReference>
<gene>
    <name evidence="1" type="ORF">AGLY_013006</name>
</gene>
<keyword evidence="2" id="KW-1185">Reference proteome</keyword>
<accession>A0A6G0T9M4</accession>
<organism evidence="1 2">
    <name type="scientific">Aphis glycines</name>
    <name type="common">Soybean aphid</name>
    <dbReference type="NCBI Taxonomy" id="307491"/>
    <lineage>
        <taxon>Eukaryota</taxon>
        <taxon>Metazoa</taxon>
        <taxon>Ecdysozoa</taxon>
        <taxon>Arthropoda</taxon>
        <taxon>Hexapoda</taxon>
        <taxon>Insecta</taxon>
        <taxon>Pterygota</taxon>
        <taxon>Neoptera</taxon>
        <taxon>Paraneoptera</taxon>
        <taxon>Hemiptera</taxon>
        <taxon>Sternorrhyncha</taxon>
        <taxon>Aphidomorpha</taxon>
        <taxon>Aphidoidea</taxon>
        <taxon>Aphididae</taxon>
        <taxon>Aphidini</taxon>
        <taxon>Aphis</taxon>
        <taxon>Aphis</taxon>
    </lineage>
</organism>
<evidence type="ECO:0000313" key="1">
    <source>
        <dbReference type="EMBL" id="KAE9527308.1"/>
    </source>
</evidence>
<name>A0A6G0T9M4_APHGL</name>
<sequence length="182" mass="21589">MTYPDSQIQMLKVQFSIIRMCTGINLQNFYNELKFHFLREIFYACKQFISESKIPKKKTLGDSTYHTFHSTQCMNILKEMIVCDETLTTKSMKEKYSFCLKKKKVGKWIPFCCTLGGGVDLGLGITYEELCIKFSKINIYKIFKWLTTFYLKYHVIKILKKNICAKAITFTLEYFLLHYLEY</sequence>
<protein>
    <submittedName>
        <fullName evidence="1">Uncharacterized protein</fullName>
    </submittedName>
</protein>
<reference evidence="1 2" key="1">
    <citation type="submission" date="2019-08" db="EMBL/GenBank/DDBJ databases">
        <title>The genome of the soybean aphid Biotype 1, its phylome, world population structure and adaptation to the North American continent.</title>
        <authorList>
            <person name="Giordano R."/>
            <person name="Donthu R.K."/>
            <person name="Hernandez A.G."/>
            <person name="Wright C.L."/>
            <person name="Zimin A.V."/>
        </authorList>
    </citation>
    <scope>NUCLEOTIDE SEQUENCE [LARGE SCALE GENOMIC DNA]</scope>
    <source>
        <tissue evidence="1">Whole aphids</tissue>
    </source>
</reference>
<comment type="caution">
    <text evidence="1">The sequence shown here is derived from an EMBL/GenBank/DDBJ whole genome shotgun (WGS) entry which is preliminary data.</text>
</comment>
<proteinExistence type="predicted"/>
<dbReference type="AlphaFoldDB" id="A0A6G0T9M4"/>